<comment type="similarity">
    <text evidence="2 8">Belongs to the flavoprotein pyridine nucleotide cytochrome reductase family.</text>
</comment>
<reference evidence="12 13" key="1">
    <citation type="submission" date="2025-08" db="UniProtKB">
        <authorList>
            <consortium name="RefSeq"/>
        </authorList>
    </citation>
    <scope>IDENTIFICATION</scope>
</reference>
<evidence type="ECO:0000256" key="3">
    <source>
        <dbReference type="ARBA" id="ARBA00022630"/>
    </source>
</evidence>
<organism evidence="11 12">
    <name type="scientific">Octopus sinensis</name>
    <name type="common">East Asian common octopus</name>
    <dbReference type="NCBI Taxonomy" id="2607531"/>
    <lineage>
        <taxon>Eukaryota</taxon>
        <taxon>Metazoa</taxon>
        <taxon>Spiralia</taxon>
        <taxon>Lophotrochozoa</taxon>
        <taxon>Mollusca</taxon>
        <taxon>Cephalopoda</taxon>
        <taxon>Coleoidea</taxon>
        <taxon>Octopodiformes</taxon>
        <taxon>Octopoda</taxon>
        <taxon>Incirrata</taxon>
        <taxon>Octopodidae</taxon>
        <taxon>Octopus</taxon>
    </lineage>
</organism>
<evidence type="ECO:0000313" key="13">
    <source>
        <dbReference type="RefSeq" id="XP_036364039.1"/>
    </source>
</evidence>
<dbReference type="SUPFAM" id="SSF52343">
    <property type="entry name" value="Ferredoxin reductase-like, C-terminal NADP-linked domain"/>
    <property type="match status" value="1"/>
</dbReference>
<evidence type="ECO:0000256" key="1">
    <source>
        <dbReference type="ARBA" id="ARBA00001974"/>
    </source>
</evidence>
<dbReference type="InterPro" id="IPR008333">
    <property type="entry name" value="Cbr1-like_FAD-bd_dom"/>
</dbReference>
<dbReference type="RefSeq" id="XP_036364040.1">
    <property type="nucleotide sequence ID" value="XM_036508147.1"/>
</dbReference>
<evidence type="ECO:0000256" key="4">
    <source>
        <dbReference type="ARBA" id="ARBA00022827"/>
    </source>
</evidence>
<evidence type="ECO:0000256" key="6">
    <source>
        <dbReference type="ARBA" id="ARBA00023027"/>
    </source>
</evidence>
<evidence type="ECO:0000313" key="14">
    <source>
        <dbReference type="RefSeq" id="XP_036364040.1"/>
    </source>
</evidence>
<feature type="region of interest" description="Disordered" evidence="9">
    <location>
        <begin position="1"/>
        <end position="29"/>
    </location>
</feature>
<dbReference type="CDD" id="cd06183">
    <property type="entry name" value="cyt_b5_reduct_like"/>
    <property type="match status" value="1"/>
</dbReference>
<dbReference type="PRINTS" id="PR00406">
    <property type="entry name" value="CYTB5RDTASE"/>
</dbReference>
<feature type="binding site" evidence="7">
    <location>
        <position position="121"/>
    </location>
    <ligand>
        <name>FAD</name>
        <dbReference type="ChEBI" id="CHEBI:57692"/>
    </ligand>
</feature>
<sequence>MSSGAENLQSAPATAESKPQKPSESECCGSGCKPCVFDIYEQRLKAWEKEQQRYRLSSEIHNVETLLSPVAYKPFVLRNIQQVTKDSFCYRFCAPTEHPLNINLGQHVILRATLQGEEIFRQYTPISDMEAPGYFDLLIKLYPTGLMSQHIKEWQLGTVAEFKGPFGSFSENLLKKWPRLCLLASGTGIAPMSAIVKSILNDEDNETVIQLLFASRFYEDILLKEDIESWADYWNFRVLYCLSQEQESSNLDPYEERLHFGRITKTLIESKVEDVANNFFLICGSRVFNKDMANFLTELGLSEEQYFIF</sequence>
<evidence type="ECO:0000256" key="9">
    <source>
        <dbReference type="SAM" id="MobiDB-lite"/>
    </source>
</evidence>
<accession>A0A6P7T0R6</accession>
<evidence type="ECO:0000256" key="8">
    <source>
        <dbReference type="RuleBase" id="RU361226"/>
    </source>
</evidence>
<feature type="binding site" evidence="7">
    <location>
        <position position="138"/>
    </location>
    <ligand>
        <name>FAD</name>
        <dbReference type="ChEBI" id="CHEBI:57692"/>
    </ligand>
</feature>
<dbReference type="Pfam" id="PF00970">
    <property type="entry name" value="FAD_binding_6"/>
    <property type="match status" value="1"/>
</dbReference>
<keyword evidence="4 7" id="KW-0274">FAD</keyword>
<feature type="domain" description="FAD-binding FR-type" evidence="10">
    <location>
        <begin position="70"/>
        <end position="172"/>
    </location>
</feature>
<dbReference type="PROSITE" id="PS51384">
    <property type="entry name" value="FAD_FR"/>
    <property type="match status" value="1"/>
</dbReference>
<dbReference type="Pfam" id="PF00175">
    <property type="entry name" value="NAD_binding_1"/>
    <property type="match status" value="1"/>
</dbReference>
<dbReference type="RefSeq" id="XP_029644303.1">
    <property type="nucleotide sequence ID" value="XM_029788443.2"/>
</dbReference>
<dbReference type="InterPro" id="IPR039261">
    <property type="entry name" value="FNR_nucleotide-bd"/>
</dbReference>
<gene>
    <name evidence="12 13 14" type="primary">LOC115218556</name>
</gene>
<dbReference type="Pfam" id="PF09791">
    <property type="entry name" value="Oxidored-like"/>
    <property type="match status" value="1"/>
</dbReference>
<dbReference type="PRINTS" id="PR00371">
    <property type="entry name" value="FPNCR"/>
</dbReference>
<feature type="binding site" evidence="7">
    <location>
        <position position="148"/>
    </location>
    <ligand>
        <name>FAD</name>
        <dbReference type="ChEBI" id="CHEBI:57692"/>
    </ligand>
</feature>
<dbReference type="InterPro" id="IPR001433">
    <property type="entry name" value="OxRdtase_FAD/NAD-bd"/>
</dbReference>
<dbReference type="InterPro" id="IPR017927">
    <property type="entry name" value="FAD-bd_FR_type"/>
</dbReference>
<evidence type="ECO:0000256" key="2">
    <source>
        <dbReference type="ARBA" id="ARBA00006105"/>
    </source>
</evidence>
<comment type="cofactor">
    <cofactor evidence="1 7 8">
        <name>FAD</name>
        <dbReference type="ChEBI" id="CHEBI:57692"/>
    </cofactor>
</comment>
<dbReference type="Gene3D" id="3.40.50.80">
    <property type="entry name" value="Nucleotide-binding domain of ferredoxin-NADP reductase (FNR) module"/>
    <property type="match status" value="1"/>
</dbReference>
<dbReference type="InterPro" id="IPR019180">
    <property type="entry name" value="Oxidoreductase-like_N"/>
</dbReference>
<dbReference type="PANTHER" id="PTHR19370:SF184">
    <property type="entry name" value="NADH-CYTOCHROME B5 REDUCTASE-LIKE"/>
    <property type="match status" value="1"/>
</dbReference>
<dbReference type="GO" id="GO:0090524">
    <property type="term" value="F:cytochrome-b5 reductase activity, acting on NADH"/>
    <property type="evidence" value="ECO:0007669"/>
    <property type="project" value="UniProtKB-EC"/>
</dbReference>
<name>A0A6P7T0R6_9MOLL</name>
<dbReference type="Proteomes" id="UP000515154">
    <property type="component" value="Linkage group LG13"/>
</dbReference>
<keyword evidence="3 7" id="KW-0285">Flavoprotein</keyword>
<comment type="catalytic activity">
    <reaction evidence="8">
        <text>2 Fe(III)-[cytochrome b5] + NADH = 2 Fe(II)-[cytochrome b5] + NAD(+) + H(+)</text>
        <dbReference type="Rhea" id="RHEA:46680"/>
        <dbReference type="Rhea" id="RHEA-COMP:10438"/>
        <dbReference type="Rhea" id="RHEA-COMP:10439"/>
        <dbReference type="ChEBI" id="CHEBI:15378"/>
        <dbReference type="ChEBI" id="CHEBI:29033"/>
        <dbReference type="ChEBI" id="CHEBI:29034"/>
        <dbReference type="ChEBI" id="CHEBI:57540"/>
        <dbReference type="ChEBI" id="CHEBI:57945"/>
        <dbReference type="EC" id="1.6.2.2"/>
    </reaction>
</comment>
<protein>
    <recommendedName>
        <fullName evidence="8">NADH-cytochrome b5 reductase</fullName>
        <ecNumber evidence="8">1.6.2.2</ecNumber>
    </recommendedName>
</protein>
<keyword evidence="5 8" id="KW-0560">Oxidoreductase</keyword>
<dbReference type="EC" id="1.6.2.2" evidence="8"/>
<evidence type="ECO:0000313" key="12">
    <source>
        <dbReference type="RefSeq" id="XP_029644303.1"/>
    </source>
</evidence>
<dbReference type="RefSeq" id="XP_036364039.1">
    <property type="nucleotide sequence ID" value="XM_036508146.1"/>
</dbReference>
<dbReference type="KEGG" id="osn:115218556"/>
<evidence type="ECO:0000313" key="11">
    <source>
        <dbReference type="Proteomes" id="UP000515154"/>
    </source>
</evidence>
<keyword evidence="11" id="KW-1185">Reference proteome</keyword>
<feature type="binding site" evidence="7">
    <location>
        <position position="123"/>
    </location>
    <ligand>
        <name>FAD</name>
        <dbReference type="ChEBI" id="CHEBI:57692"/>
    </ligand>
</feature>
<dbReference type="PANTHER" id="PTHR19370">
    <property type="entry name" value="NADH-CYTOCHROME B5 REDUCTASE"/>
    <property type="match status" value="1"/>
</dbReference>
<dbReference type="InterPro" id="IPR001834">
    <property type="entry name" value="CBR-like"/>
</dbReference>
<keyword evidence="6 8" id="KW-0520">NAD</keyword>
<dbReference type="SUPFAM" id="SSF63380">
    <property type="entry name" value="Riboflavin synthase domain-like"/>
    <property type="match status" value="1"/>
</dbReference>
<feature type="binding site" evidence="7">
    <location>
        <position position="140"/>
    </location>
    <ligand>
        <name>FAD</name>
        <dbReference type="ChEBI" id="CHEBI:57692"/>
    </ligand>
</feature>
<evidence type="ECO:0000259" key="10">
    <source>
        <dbReference type="PROSITE" id="PS51384"/>
    </source>
</evidence>
<dbReference type="InterPro" id="IPR017938">
    <property type="entry name" value="Riboflavin_synthase-like_b-brl"/>
</dbReference>
<feature type="compositionally biased region" description="Polar residues" evidence="9">
    <location>
        <begin position="1"/>
        <end position="12"/>
    </location>
</feature>
<evidence type="ECO:0000256" key="5">
    <source>
        <dbReference type="ARBA" id="ARBA00023002"/>
    </source>
</evidence>
<dbReference type="InterPro" id="IPR001709">
    <property type="entry name" value="Flavoprot_Pyr_Nucl_cyt_Rdtase"/>
</dbReference>
<evidence type="ECO:0000256" key="7">
    <source>
        <dbReference type="PIRSR" id="PIRSR601834-1"/>
    </source>
</evidence>
<dbReference type="Gene3D" id="2.40.30.10">
    <property type="entry name" value="Translation factors"/>
    <property type="match status" value="1"/>
</dbReference>
<dbReference type="AlphaFoldDB" id="A0A6P7T0R6"/>
<proteinExistence type="inferred from homology"/>
<feature type="binding site" evidence="7">
    <location>
        <position position="147"/>
    </location>
    <ligand>
        <name>FAD</name>
        <dbReference type="ChEBI" id="CHEBI:57692"/>
    </ligand>
</feature>